<keyword evidence="1" id="KW-0150">Chloroplast</keyword>
<sequence length="307" mass="34538">MNFLINFVFGLFVLSTICYWVSLTIRIDASIIRWFTTGATVTANIFLFIFLGYRWIKEGYFPLSNLYESLLFLTWCLTSVQLISEIKTSSKIIGSIITPLNLLLIGFATSVLPVEMQKAAPLVPALQSNWLMLHVSMMMVSYATLILGSLLSILFLILSFGSSTATKNYLTVRSDVSGALVLDPKLEQNLDYESSKSNIGKEKLLFNLDNWSYRTISLGFPSLTLGIISGAVWANEAWGSYWSWDPKETWALITWIVFASYIHARLTKNWQGQKAAFLGSLGFFVVWVCYLGVNFLGKGLHSYGWLS</sequence>
<dbReference type="PANTHER" id="PTHR30071:SF1">
    <property type="entry name" value="CYTOCHROME B_B6 PROTEIN-RELATED"/>
    <property type="match status" value="1"/>
</dbReference>
<evidence type="ECO:0000313" key="1">
    <source>
        <dbReference type="EMBL" id="KAK7248420.1"/>
    </source>
</evidence>
<geneLocation type="chloroplast" evidence="1"/>
<proteinExistence type="inferred from homology"/>
<dbReference type="InterPro" id="IPR002541">
    <property type="entry name" value="Cyt_c_assembly"/>
</dbReference>
<dbReference type="GO" id="GO:0005886">
    <property type="term" value="C:plasma membrane"/>
    <property type="evidence" value="ECO:0007669"/>
    <property type="project" value="TreeGrafter"/>
</dbReference>
<dbReference type="NCBIfam" id="TIGR03144">
    <property type="entry name" value="cytochr_II_ccsB"/>
    <property type="match status" value="1"/>
</dbReference>
<dbReference type="GO" id="GO:0020037">
    <property type="term" value="F:heme binding"/>
    <property type="evidence" value="ECO:0007669"/>
    <property type="project" value="InterPro"/>
</dbReference>
<dbReference type="PANTHER" id="PTHR30071">
    <property type="entry name" value="HEME EXPORTER PROTEIN C"/>
    <property type="match status" value="1"/>
</dbReference>
<comment type="caution">
    <text evidence="1">The sequence shown here is derived from an EMBL/GenBank/DDBJ whole genome shotgun (WGS) entry which is preliminary data.</text>
</comment>
<dbReference type="InterPro" id="IPR017562">
    <property type="entry name" value="Cyt_c_biogenesis_CcsA"/>
</dbReference>
<evidence type="ECO:0000313" key="2">
    <source>
        <dbReference type="Proteomes" id="UP001363151"/>
    </source>
</evidence>
<accession>A0ABR1G5A9</accession>
<keyword evidence="1" id="KW-0934">Plastid</keyword>
<dbReference type="EMBL" id="JBBJCI010000100">
    <property type="protein sequence ID" value="KAK7248420.1"/>
    <property type="molecule type" value="Genomic_DNA"/>
</dbReference>
<keyword evidence="2" id="KW-1185">Reference proteome</keyword>
<gene>
    <name evidence="1" type="ORF">SO694_cp00090</name>
</gene>
<dbReference type="Proteomes" id="UP001363151">
    <property type="component" value="Unassembled WGS sequence"/>
</dbReference>
<protein>
    <submittedName>
        <fullName evidence="1">Cytochrome c biogenesis protein CcsA</fullName>
    </submittedName>
</protein>
<reference evidence="1 2" key="1">
    <citation type="submission" date="2024-03" db="EMBL/GenBank/DDBJ databases">
        <title>Aureococcus anophagefferens CCMP1851 and Kratosvirus quantuckense: Draft genome of a second virus-susceptible host strain in the model system.</title>
        <authorList>
            <person name="Chase E."/>
            <person name="Truchon A.R."/>
            <person name="Schepens W."/>
            <person name="Wilhelm S.W."/>
        </authorList>
    </citation>
    <scope>NUCLEOTIDE SEQUENCE [LARGE SCALE GENOMIC DNA]</scope>
    <source>
        <strain evidence="1 2">CCMP1851</strain>
    </source>
</reference>
<organism evidence="1 2">
    <name type="scientific">Aureococcus anophagefferens</name>
    <name type="common">Harmful bloom alga</name>
    <dbReference type="NCBI Taxonomy" id="44056"/>
    <lineage>
        <taxon>Eukaryota</taxon>
        <taxon>Sar</taxon>
        <taxon>Stramenopiles</taxon>
        <taxon>Ochrophyta</taxon>
        <taxon>Pelagophyceae</taxon>
        <taxon>Pelagomonadales</taxon>
        <taxon>Pelagomonadaceae</taxon>
        <taxon>Aureococcus</taxon>
    </lineage>
</organism>
<name>A0ABR1G5A9_AURAN</name>
<dbReference type="InterPro" id="IPR045062">
    <property type="entry name" value="Cyt_c_biogenesis_CcsA/CcmC"/>
</dbReference>
<dbReference type="GO" id="GO:0009535">
    <property type="term" value="C:chloroplast thylakoid membrane"/>
    <property type="evidence" value="ECO:0007669"/>
    <property type="project" value="UniProtKB-SubCell"/>
</dbReference>
<dbReference type="GO" id="GO:0017004">
    <property type="term" value="P:cytochrome complex assembly"/>
    <property type="evidence" value="ECO:0007669"/>
    <property type="project" value="UniProtKB-UniRule"/>
</dbReference>
<dbReference type="Pfam" id="PF01578">
    <property type="entry name" value="Cytochrom_C_asm"/>
    <property type="match status" value="1"/>
</dbReference>
<dbReference type="KEGG" id="aaf:AuanCp092"/>
<dbReference type="HAMAP" id="MF_01391">
    <property type="entry name" value="CytC_CcsA"/>
    <property type="match status" value="1"/>
</dbReference>